<feature type="domain" description="Schlafen AlbA-2" evidence="2">
    <location>
        <begin position="25"/>
        <end position="139"/>
    </location>
</feature>
<dbReference type="Pfam" id="PF04326">
    <property type="entry name" value="SLFN_AlbA_2"/>
    <property type="match status" value="1"/>
</dbReference>
<dbReference type="Gene3D" id="3.30.565.60">
    <property type="match status" value="1"/>
</dbReference>
<dbReference type="PANTHER" id="PTHR30595:SF6">
    <property type="entry name" value="SCHLAFEN ALBA-2 DOMAIN-CONTAINING PROTEIN"/>
    <property type="match status" value="1"/>
</dbReference>
<evidence type="ECO:0000259" key="2">
    <source>
        <dbReference type="Pfam" id="PF04326"/>
    </source>
</evidence>
<dbReference type="Pfam" id="PF13749">
    <property type="entry name" value="HATPase_c_4"/>
    <property type="match status" value="1"/>
</dbReference>
<dbReference type="RefSeq" id="WP_307682630.1">
    <property type="nucleotide sequence ID" value="NZ_JAUSQX010000001.1"/>
</dbReference>
<protein>
    <submittedName>
        <fullName evidence="3">ATP-dependent DNA helicase RecG</fullName>
        <ecNumber evidence="3">3.6.4.12</ecNumber>
    </submittedName>
</protein>
<dbReference type="InterPro" id="IPR038461">
    <property type="entry name" value="Schlafen_AlbA_2_dom_sf"/>
</dbReference>
<comment type="caution">
    <text evidence="3">The sequence shown here is derived from an EMBL/GenBank/DDBJ whole genome shotgun (WGS) entry which is preliminary data.</text>
</comment>
<dbReference type="GO" id="GO:0003678">
    <property type="term" value="F:DNA helicase activity"/>
    <property type="evidence" value="ECO:0007669"/>
    <property type="project" value="UniProtKB-EC"/>
</dbReference>
<accession>A0ABT9NG73</accession>
<feature type="region of interest" description="Disordered" evidence="1">
    <location>
        <begin position="416"/>
        <end position="456"/>
    </location>
</feature>
<keyword evidence="3" id="KW-0547">Nucleotide-binding</keyword>
<keyword evidence="3" id="KW-0378">Hydrolase</keyword>
<gene>
    <name evidence="3" type="ORF">J2S70_000986</name>
</gene>
<dbReference type="SUPFAM" id="SSF46785">
    <property type="entry name" value="Winged helix' DNA-binding domain"/>
    <property type="match status" value="1"/>
</dbReference>
<dbReference type="InterPro" id="IPR038475">
    <property type="entry name" value="RecG_C_sf"/>
</dbReference>
<keyword evidence="3" id="KW-0347">Helicase</keyword>
<proteinExistence type="predicted"/>
<evidence type="ECO:0000256" key="1">
    <source>
        <dbReference type="SAM" id="MobiDB-lite"/>
    </source>
</evidence>
<organism evidence="3 4">
    <name type="scientific">Trueperella bonasi</name>
    <dbReference type="NCBI Taxonomy" id="312286"/>
    <lineage>
        <taxon>Bacteria</taxon>
        <taxon>Bacillati</taxon>
        <taxon>Actinomycetota</taxon>
        <taxon>Actinomycetes</taxon>
        <taxon>Actinomycetales</taxon>
        <taxon>Actinomycetaceae</taxon>
        <taxon>Trueperella</taxon>
    </lineage>
</organism>
<dbReference type="Gene3D" id="3.30.950.30">
    <property type="entry name" value="Schlafen, AAA domain"/>
    <property type="match status" value="1"/>
</dbReference>
<dbReference type="EMBL" id="JAUSQX010000001">
    <property type="protein sequence ID" value="MDP9806404.1"/>
    <property type="molecule type" value="Genomic_DNA"/>
</dbReference>
<sequence>MKNPITTLEQLNSVLSQLRARQGDSTAIEVKSAQGGFPESLGATICAFANMPEGGTIILGVTEPSFEIVGVENPADYEARIANIALSAVVPSPTVATQTITVGAKAVVIAHVYPLGLSFKPATFAGNPYLRQADGDYLMPANEQRMLEVAKLTRREEAAYELREVPGTSIDDLDPESTGQFIAEMRRAIRQISGESDERILATTHVLQNGKLTRAGLYGLGKFPQGAFPSLAVTVARRHDSSPANVRTSNLSTFYGSVLDLFHQTTDWIRRNITYYQQYQDSGDQRSVPEIPLTAIREAVANALIHRDLGPDTVEAGKAIDVRLHPDRLVISSPGGLKAVTVSQLYSEELTRVEVNQHLYRIARTLTDAEGNKLIEGEGGGVQTMIHEMLRAGLPKPVIVDTGVKVTVIFHRIPPEHRVKPPAPGATNSHESPTPRVPPAQMPSEGTHSAGTPARAQPISAAHVTKNGELVMDAIAAHGGSATLRQIMNAAGLTAQQVRYALNALHDAHLVRRSGGQGIRNTVYLTNAPA</sequence>
<dbReference type="Proteomes" id="UP001243212">
    <property type="component" value="Unassembled WGS sequence"/>
</dbReference>
<keyword evidence="4" id="KW-1185">Reference proteome</keyword>
<reference evidence="3 4" key="1">
    <citation type="submission" date="2023-07" db="EMBL/GenBank/DDBJ databases">
        <title>Sequencing the genomes of 1000 actinobacteria strains.</title>
        <authorList>
            <person name="Klenk H.-P."/>
        </authorList>
    </citation>
    <scope>NUCLEOTIDE SEQUENCE [LARGE SCALE GENOMIC DNA]</scope>
    <source>
        <strain evidence="3 4">DSM 17163</strain>
    </source>
</reference>
<evidence type="ECO:0000313" key="4">
    <source>
        <dbReference type="Proteomes" id="UP001243212"/>
    </source>
</evidence>
<dbReference type="EC" id="3.6.4.12" evidence="3"/>
<name>A0ABT9NG73_9ACTO</name>
<evidence type="ECO:0000313" key="3">
    <source>
        <dbReference type="EMBL" id="MDP9806404.1"/>
    </source>
</evidence>
<dbReference type="InterPro" id="IPR007421">
    <property type="entry name" value="Schlafen_AlbA_2_dom"/>
</dbReference>
<dbReference type="PANTHER" id="PTHR30595">
    <property type="entry name" value="GLPR-RELATED TRANSCRIPTIONAL REPRESSOR"/>
    <property type="match status" value="1"/>
</dbReference>
<keyword evidence="3" id="KW-0067">ATP-binding</keyword>
<dbReference type="InterPro" id="IPR036390">
    <property type="entry name" value="WH_DNA-bd_sf"/>
</dbReference>
<dbReference type="GO" id="GO:0016787">
    <property type="term" value="F:hydrolase activity"/>
    <property type="evidence" value="ECO:0007669"/>
    <property type="project" value="UniProtKB-KW"/>
</dbReference>